<dbReference type="GO" id="GO:0005634">
    <property type="term" value="C:nucleus"/>
    <property type="evidence" value="ECO:0007669"/>
    <property type="project" value="UniProtKB-UniRule"/>
</dbReference>
<feature type="region of interest" description="Disordered" evidence="2">
    <location>
        <begin position="447"/>
        <end position="468"/>
    </location>
</feature>
<keyword evidence="5" id="KW-1185">Reference proteome</keyword>
<sequence>MEVSSPKKKKKCKSHGESLEKAKKPRSAYLLYYFDIHQSMQQEYPHLPQSEINKRISENWKRLNVADKGYYLERAKFEKQGIDPDSQVAGPSADVPGFRKILPRSNYVLIPKNTVPEESVAQQVDLCLRQGEPDSEAAPQTLSHDTLFSPMGLGSEVELPEHCIAIEGLTDETAAALSQSGALQEILSQFSSTTQGKEPAAFVLEEEPAVELVEGQAYGAVSVVIEETLVDGSGTVAAPTTTGQQTRDEGHLVTIIPNQGKKALAKAATTGNKVPSKKQQEASGETSRPSLETFEAVTQLIVSASSYEMNSEPQWKEVVVEETAEVVSALQSGKEETAEGIMKKPENNGTKEAGKRGNAITRQSTAGGTNCKTPTLLIHSTQSTAAKSLPPVTSAHSARSKGREKPAVVAPKRPVRAILPAPAQSRPELGAAYVQWVAVPPNKLKDFEMPKNNSKPVPSLTDTNQNDSSEKGVKILSILSYKHNPSTSLDLGLSTARGRGKCKNPSCDYVYKNRHKPLVCPSCGWDLSKDKQGKKPKLPSTLSSPYGVFVTEQENMSIPAPALLDPYQPLSAPQQEVQRQSTLQLLRKTVLIPESEGELAEAMALIQELNGTQVVLSMGNEETIAIEQTGWPRYYESAATQCALCDFPLFKGGQSSIAGQEDCWLLTDSHIQTATVQLKICLNPQCLALHSFNDIHMVNTLNPSEISQIQELLYNGYWAFECFTIRDYNDMICGVCGIAPKMEIAQRNTENVLHLKNVQFTWPDFLARDEVNVDDFWSTMEGEAIEQAAFPSSMPVIKFDASIIAPFFPPLMRNSVVVNTEKDKYSCEQTVKGDIGDLVRLIHTGTFKPDQISSYSEKELRDILNCCDIPHRPEDTQEQMRVSLLALYAYIQNGTAKQHPPDLTGGKLYKVCPHQEQMRVSLLALYAYIQNGTAKQHPPDLTGGKLYKVCPHQVVCGSKYIVRGESARDHVDLLVSSRYWPPVYAVDMAKQVAVSADVWYPELAAQMWGKNQGCFSDPMELPEYVSCIELQDQQYNMDLTVPENSTVHPITKSSSRWIVCSEVDQETSGDPLSQHHSLSLCRELEHYSAIISTIQDSKTSIVRQQPFSFDNAAYYYLYNRLIDFLTSKDIVNNQIADILQTCQPGEVVIRDSLYRLGVAQINTEVEPEEVEVEQQ</sequence>
<dbReference type="PANTHER" id="PTHR17609:SF2">
    <property type="entry name" value="HMG DOMAIN-CONTAINING PROTEIN 3"/>
    <property type="match status" value="1"/>
</dbReference>
<dbReference type="Proteomes" id="UP000289886">
    <property type="component" value="Unassembled WGS sequence"/>
</dbReference>
<dbReference type="PROSITE" id="PS50118">
    <property type="entry name" value="HMG_BOX_2"/>
    <property type="match status" value="1"/>
</dbReference>
<evidence type="ECO:0000259" key="3">
    <source>
        <dbReference type="PROSITE" id="PS50118"/>
    </source>
</evidence>
<feature type="compositionally biased region" description="Polar residues" evidence="2">
    <location>
        <begin position="281"/>
        <end position="290"/>
    </location>
</feature>
<dbReference type="AlphaFoldDB" id="A0A444V412"/>
<evidence type="ECO:0000256" key="1">
    <source>
        <dbReference type="PROSITE-ProRule" id="PRU00267"/>
    </source>
</evidence>
<feature type="compositionally biased region" description="Polar residues" evidence="2">
    <location>
        <begin position="451"/>
        <end position="467"/>
    </location>
</feature>
<name>A0A444V412_ACIRT</name>
<gene>
    <name evidence="4" type="ORF">EOD39_17197</name>
</gene>
<dbReference type="SMART" id="SM00398">
    <property type="entry name" value="HMG"/>
    <property type="match status" value="1"/>
</dbReference>
<organism evidence="4 5">
    <name type="scientific">Acipenser ruthenus</name>
    <name type="common">Sterlet sturgeon</name>
    <dbReference type="NCBI Taxonomy" id="7906"/>
    <lineage>
        <taxon>Eukaryota</taxon>
        <taxon>Metazoa</taxon>
        <taxon>Chordata</taxon>
        <taxon>Craniata</taxon>
        <taxon>Vertebrata</taxon>
        <taxon>Euteleostomi</taxon>
        <taxon>Actinopterygii</taxon>
        <taxon>Chondrostei</taxon>
        <taxon>Acipenseriformes</taxon>
        <taxon>Acipenseridae</taxon>
        <taxon>Acipenser</taxon>
    </lineage>
</organism>
<dbReference type="Gene3D" id="1.10.30.10">
    <property type="entry name" value="High mobility group box domain"/>
    <property type="match status" value="1"/>
</dbReference>
<feature type="region of interest" description="Disordered" evidence="2">
    <location>
        <begin position="265"/>
        <end position="291"/>
    </location>
</feature>
<evidence type="ECO:0000313" key="4">
    <source>
        <dbReference type="EMBL" id="RXM95147.1"/>
    </source>
</evidence>
<feature type="compositionally biased region" description="Polar residues" evidence="2">
    <location>
        <begin position="360"/>
        <end position="386"/>
    </location>
</feature>
<dbReference type="InterPro" id="IPR009071">
    <property type="entry name" value="HMG_box_dom"/>
</dbReference>
<evidence type="ECO:0000256" key="2">
    <source>
        <dbReference type="SAM" id="MobiDB-lite"/>
    </source>
</evidence>
<dbReference type="InterPro" id="IPR039598">
    <property type="entry name" value="HMGXB3"/>
</dbReference>
<keyword evidence="1" id="KW-0539">Nucleus</keyword>
<keyword evidence="1" id="KW-0238">DNA-binding</keyword>
<protein>
    <submittedName>
        <fullName evidence="4">HMG domain-containing protein 3</fullName>
    </submittedName>
</protein>
<evidence type="ECO:0000313" key="5">
    <source>
        <dbReference type="Proteomes" id="UP000289886"/>
    </source>
</evidence>
<feature type="compositionally biased region" description="Basic residues" evidence="2">
    <location>
        <begin position="1"/>
        <end position="13"/>
    </location>
</feature>
<comment type="caution">
    <text evidence="4">The sequence shown here is derived from an EMBL/GenBank/DDBJ whole genome shotgun (WGS) entry which is preliminary data.</text>
</comment>
<feature type="region of interest" description="Disordered" evidence="2">
    <location>
        <begin position="344"/>
        <end position="409"/>
    </location>
</feature>
<dbReference type="SUPFAM" id="SSF47095">
    <property type="entry name" value="HMG-box"/>
    <property type="match status" value="1"/>
</dbReference>
<reference evidence="4 5" key="1">
    <citation type="submission" date="2019-01" db="EMBL/GenBank/DDBJ databases">
        <title>Draft Genome and Complete Hox-Cluster Characterization of the Sterlet Sturgeon (Acipenser ruthenus).</title>
        <authorList>
            <person name="Wei Q."/>
        </authorList>
    </citation>
    <scope>NUCLEOTIDE SEQUENCE [LARGE SCALE GENOMIC DNA]</scope>
    <source>
        <strain evidence="4">WHYD16114868_AA</strain>
        <tissue evidence="4">Blood</tissue>
    </source>
</reference>
<proteinExistence type="predicted"/>
<feature type="domain" description="HMG box" evidence="3">
    <location>
        <begin position="22"/>
        <end position="80"/>
    </location>
</feature>
<feature type="region of interest" description="Disordered" evidence="2">
    <location>
        <begin position="1"/>
        <end position="22"/>
    </location>
</feature>
<accession>A0A444V412</accession>
<feature type="DNA-binding region" description="HMG box" evidence="1">
    <location>
        <begin position="22"/>
        <end position="80"/>
    </location>
</feature>
<dbReference type="InterPro" id="IPR036910">
    <property type="entry name" value="HMG_box_dom_sf"/>
</dbReference>
<dbReference type="PANTHER" id="PTHR17609">
    <property type="entry name" value="HMG DOMAIN-CONTAINING PROTEIN 3"/>
    <property type="match status" value="1"/>
</dbReference>
<dbReference type="Pfam" id="PF09011">
    <property type="entry name" value="HMG_box_2"/>
    <property type="match status" value="1"/>
</dbReference>
<dbReference type="EMBL" id="SCEB01002622">
    <property type="protein sequence ID" value="RXM95147.1"/>
    <property type="molecule type" value="Genomic_DNA"/>
</dbReference>
<dbReference type="GO" id="GO:0003677">
    <property type="term" value="F:DNA binding"/>
    <property type="evidence" value="ECO:0007669"/>
    <property type="project" value="UniProtKB-UniRule"/>
</dbReference>